<evidence type="ECO:0000313" key="2">
    <source>
        <dbReference type="Proteomes" id="UP000197068"/>
    </source>
</evidence>
<dbReference type="Proteomes" id="UP000197068">
    <property type="component" value="Unassembled WGS sequence"/>
</dbReference>
<comment type="caution">
    <text evidence="1">The sequence shown here is derived from an EMBL/GenBank/DDBJ whole genome shotgun (WGS) entry which is preliminary data.</text>
</comment>
<proteinExistence type="predicted"/>
<organism evidence="1 2">
    <name type="scientific">Colwellia marinimaniae</name>
    <dbReference type="NCBI Taxonomy" id="1513592"/>
    <lineage>
        <taxon>Bacteria</taxon>
        <taxon>Pseudomonadati</taxon>
        <taxon>Pseudomonadota</taxon>
        <taxon>Gammaproteobacteria</taxon>
        <taxon>Alteromonadales</taxon>
        <taxon>Colwelliaceae</taxon>
        <taxon>Colwellia</taxon>
    </lineage>
</organism>
<evidence type="ECO:0000313" key="1">
    <source>
        <dbReference type="EMBL" id="GAW94753.1"/>
    </source>
</evidence>
<protein>
    <submittedName>
        <fullName evidence="1">Uncharacterized protein</fullName>
    </submittedName>
</protein>
<reference evidence="1 2" key="1">
    <citation type="submission" date="2017-06" db="EMBL/GenBank/DDBJ databases">
        <title>Whole Genome Sequences of Colwellia marinimaniae MTCD1.</title>
        <authorList>
            <person name="Kusumoto H."/>
            <person name="Inoue M."/>
            <person name="Tanikawa K."/>
            <person name="Maeji H."/>
            <person name="Cameron J.H."/>
            <person name="Bartlett D.H."/>
        </authorList>
    </citation>
    <scope>NUCLEOTIDE SEQUENCE [LARGE SCALE GENOMIC DNA]</scope>
    <source>
        <strain evidence="1 2">MTCD1</strain>
    </source>
</reference>
<dbReference type="RefSeq" id="WP_057180068.1">
    <property type="nucleotide sequence ID" value="NZ_BDQM01000002.1"/>
</dbReference>
<dbReference type="EMBL" id="BDQM01000002">
    <property type="protein sequence ID" value="GAW94753.1"/>
    <property type="molecule type" value="Genomic_DNA"/>
</dbReference>
<name>A0ABQ0MQV7_9GAMM</name>
<keyword evidence="2" id="KW-1185">Reference proteome</keyword>
<sequence length="146" mass="16151">MKSVKLLLVSFTITFVILSNISPALAKSAIKIQYLNVSNAYSSSYNNYNFIKVVAKTPSTLASQYRNNFSTGLILSNPTMLTLENSPLTMNVVNNSNEFFNSAMAFSDKLNQFISYFTSPVKGNITEQLEPTPKSKVIKAKCNSKV</sequence>
<gene>
    <name evidence="1" type="ORF">MTCD1_00350</name>
</gene>
<accession>A0ABQ0MQV7</accession>